<dbReference type="InterPro" id="IPR011989">
    <property type="entry name" value="ARM-like"/>
</dbReference>
<sequence>MAPFDLERVKYSDYVLAPTSRTVRIPGLVILPEEWEVWDAVGIQVTPPVERNLDDIVCYARAETNERRIQNEGKLLQGPARKVTTVVDDATDCEDEDFEVAWEGVEDIDRIRFNELGVESEEANAQTPDPQDESGKIVTLLTSPLVSKRFAVLLIGLLLTFVEADISERTRKRGGRRHKGHFMKRPMALAEVIEELKHPELRENALRCLSGHLIEKREVDMDFYRQAGYFLYHSSGTVAVLLQEILSVYNTFNCKDLKVRASKRLSNVITLLQTIAANEETRWPLVKAGIPNYLRPFIMATYTEEVYENIRCLSLSVINILCQTHETRIIEWAIESEVIPACIFVLETGSELSKVLGMAIMESIFHTSVGVSAVCDVNERLLPRFFKVSGDLVSTLSQVHGLSPRLLFVIVRVYILLCQNRRALEILSHVLPRVLQDSTFDDLRKEYPTFNYLIHQLLLFTGKAVHRMPRTPHLLKRSDAGPSVSPTPPAGQWNLMSRRSLP</sequence>
<dbReference type="InterPro" id="IPR016024">
    <property type="entry name" value="ARM-type_fold"/>
</dbReference>
<evidence type="ECO:0000313" key="4">
    <source>
        <dbReference type="Proteomes" id="UP001633002"/>
    </source>
</evidence>
<feature type="region of interest" description="Disordered" evidence="2">
    <location>
        <begin position="474"/>
        <end position="502"/>
    </location>
</feature>
<evidence type="ECO:0000313" key="3">
    <source>
        <dbReference type="EMBL" id="KAL3688058.1"/>
    </source>
</evidence>
<dbReference type="Pfam" id="PF04078">
    <property type="entry name" value="Rcd1"/>
    <property type="match status" value="1"/>
</dbReference>
<evidence type="ECO:0000256" key="2">
    <source>
        <dbReference type="SAM" id="MobiDB-lite"/>
    </source>
</evidence>
<reference evidence="3 4" key="1">
    <citation type="submission" date="2024-09" db="EMBL/GenBank/DDBJ databases">
        <title>Chromosome-scale assembly of Riccia sorocarpa.</title>
        <authorList>
            <person name="Paukszto L."/>
        </authorList>
    </citation>
    <scope>NUCLEOTIDE SEQUENCE [LARGE SCALE GENOMIC DNA]</scope>
    <source>
        <strain evidence="3">LP-2024</strain>
        <tissue evidence="3">Aerial parts of the thallus</tissue>
    </source>
</reference>
<organism evidence="3 4">
    <name type="scientific">Riccia sorocarpa</name>
    <dbReference type="NCBI Taxonomy" id="122646"/>
    <lineage>
        <taxon>Eukaryota</taxon>
        <taxon>Viridiplantae</taxon>
        <taxon>Streptophyta</taxon>
        <taxon>Embryophyta</taxon>
        <taxon>Marchantiophyta</taxon>
        <taxon>Marchantiopsida</taxon>
        <taxon>Marchantiidae</taxon>
        <taxon>Marchantiales</taxon>
        <taxon>Ricciaceae</taxon>
        <taxon>Riccia</taxon>
    </lineage>
</organism>
<proteinExistence type="inferred from homology"/>
<dbReference type="Gene3D" id="1.25.10.10">
    <property type="entry name" value="Leucine-rich Repeat Variant"/>
    <property type="match status" value="1"/>
</dbReference>
<gene>
    <name evidence="3" type="ORF">R1sor_014367</name>
</gene>
<dbReference type="AlphaFoldDB" id="A0ABD3H9Q1"/>
<dbReference type="InterPro" id="IPR007216">
    <property type="entry name" value="CNOT9"/>
</dbReference>
<accession>A0ABD3H9Q1</accession>
<evidence type="ECO:0008006" key="5">
    <source>
        <dbReference type="Google" id="ProtNLM"/>
    </source>
</evidence>
<dbReference type="SUPFAM" id="SSF48371">
    <property type="entry name" value="ARM repeat"/>
    <property type="match status" value="1"/>
</dbReference>
<evidence type="ECO:0000256" key="1">
    <source>
        <dbReference type="ARBA" id="ARBA00006385"/>
    </source>
</evidence>
<protein>
    <recommendedName>
        <fullName evidence="5">Cell differentiation protein rcd1</fullName>
    </recommendedName>
</protein>
<dbReference type="PANTHER" id="PTHR12262">
    <property type="entry name" value="CCR4-NOT TRANSCRIPTION COMPLEX SUBUNIT 9"/>
    <property type="match status" value="1"/>
</dbReference>
<comment type="similarity">
    <text evidence="1">Belongs to the CNOT9 family.</text>
</comment>
<keyword evidence="4" id="KW-1185">Reference proteome</keyword>
<dbReference type="EMBL" id="JBJQOH010000004">
    <property type="protein sequence ID" value="KAL3688058.1"/>
    <property type="molecule type" value="Genomic_DNA"/>
</dbReference>
<comment type="caution">
    <text evidence="3">The sequence shown here is derived from an EMBL/GenBank/DDBJ whole genome shotgun (WGS) entry which is preliminary data.</text>
</comment>
<name>A0ABD3H9Q1_9MARC</name>
<dbReference type="Proteomes" id="UP001633002">
    <property type="component" value="Unassembled WGS sequence"/>
</dbReference>